<evidence type="ECO:0000313" key="2">
    <source>
        <dbReference type="EMBL" id="SVB66958.1"/>
    </source>
</evidence>
<feature type="non-terminal residue" evidence="2">
    <location>
        <position position="47"/>
    </location>
</feature>
<dbReference type="EMBL" id="UINC01052068">
    <property type="protein sequence ID" value="SVB66958.1"/>
    <property type="molecule type" value="Genomic_DNA"/>
</dbReference>
<reference evidence="2" key="1">
    <citation type="submission" date="2018-05" db="EMBL/GenBank/DDBJ databases">
        <authorList>
            <person name="Lanie J.A."/>
            <person name="Ng W.-L."/>
            <person name="Kazmierczak K.M."/>
            <person name="Andrzejewski T.M."/>
            <person name="Davidsen T.M."/>
            <person name="Wayne K.J."/>
            <person name="Tettelin H."/>
            <person name="Glass J.I."/>
            <person name="Rusch D."/>
            <person name="Podicherti R."/>
            <person name="Tsui H.-C.T."/>
            <person name="Winkler M.E."/>
        </authorList>
    </citation>
    <scope>NUCLEOTIDE SEQUENCE</scope>
</reference>
<proteinExistence type="predicted"/>
<keyword evidence="1" id="KW-1133">Transmembrane helix</keyword>
<dbReference type="PROSITE" id="PS51257">
    <property type="entry name" value="PROKAR_LIPOPROTEIN"/>
    <property type="match status" value="1"/>
</dbReference>
<keyword evidence="1" id="KW-0472">Membrane</keyword>
<sequence>MQLIRQISFLLAVLWLSACAPLVSILIPMEDVAKPTGPFQVGTEVIH</sequence>
<name>A0A382FV84_9ZZZZ</name>
<protein>
    <recommendedName>
        <fullName evidence="3">Lipoprotein</fullName>
    </recommendedName>
</protein>
<dbReference type="AlphaFoldDB" id="A0A382FV84"/>
<gene>
    <name evidence="2" type="ORF">METZ01_LOCUS219812</name>
</gene>
<evidence type="ECO:0008006" key="3">
    <source>
        <dbReference type="Google" id="ProtNLM"/>
    </source>
</evidence>
<feature type="transmembrane region" description="Helical" evidence="1">
    <location>
        <begin position="7"/>
        <end position="27"/>
    </location>
</feature>
<accession>A0A382FV84</accession>
<evidence type="ECO:0000256" key="1">
    <source>
        <dbReference type="SAM" id="Phobius"/>
    </source>
</evidence>
<keyword evidence="1" id="KW-0812">Transmembrane</keyword>
<organism evidence="2">
    <name type="scientific">marine metagenome</name>
    <dbReference type="NCBI Taxonomy" id="408172"/>
    <lineage>
        <taxon>unclassified sequences</taxon>
        <taxon>metagenomes</taxon>
        <taxon>ecological metagenomes</taxon>
    </lineage>
</organism>